<evidence type="ECO:0000313" key="1">
    <source>
        <dbReference type="EMBL" id="SMX25866.1"/>
    </source>
</evidence>
<dbReference type="EMBL" id="FXXQ01000039">
    <property type="protein sequence ID" value="SMX25866.1"/>
    <property type="molecule type" value="Genomic_DNA"/>
</dbReference>
<evidence type="ECO:0000313" key="2">
    <source>
        <dbReference type="Proteomes" id="UP000201838"/>
    </source>
</evidence>
<proteinExistence type="predicted"/>
<keyword evidence="2" id="KW-1185">Reference proteome</keyword>
<sequence length="60" mass="6722">MSASRIPDIEAFEERAAIAEYDGGLNRKQAEDLAARAQGFVSADKYWEWLADYVVNRGLS</sequence>
<dbReference type="Proteomes" id="UP000201838">
    <property type="component" value="Unassembled WGS sequence"/>
</dbReference>
<dbReference type="OrthoDB" id="7870889at2"/>
<accession>A0A238J5D2</accession>
<name>A0A238J5D2_9RHOB</name>
<dbReference type="RefSeq" id="WP_093976023.1">
    <property type="nucleotide sequence ID" value="NZ_FXXQ01000039.1"/>
</dbReference>
<reference evidence="1 2" key="1">
    <citation type="submission" date="2017-05" db="EMBL/GenBank/DDBJ databases">
        <authorList>
            <person name="Song R."/>
            <person name="Chenine A.L."/>
            <person name="Ruprecht R.M."/>
        </authorList>
    </citation>
    <scope>NUCLEOTIDE SEQUENCE [LARGE SCALE GENOMIC DNA]</scope>
    <source>
        <strain evidence="1 2">CECT 8489</strain>
    </source>
</reference>
<protein>
    <submittedName>
        <fullName evidence="1">Uncharacterized protein</fullName>
    </submittedName>
</protein>
<dbReference type="AlphaFoldDB" id="A0A238J5D2"/>
<gene>
    <name evidence="1" type="ORF">BOA8489_04011</name>
</gene>
<organism evidence="1 2">
    <name type="scientific">Boseongicola aestuarii</name>
    <dbReference type="NCBI Taxonomy" id="1470561"/>
    <lineage>
        <taxon>Bacteria</taxon>
        <taxon>Pseudomonadati</taxon>
        <taxon>Pseudomonadota</taxon>
        <taxon>Alphaproteobacteria</taxon>
        <taxon>Rhodobacterales</taxon>
        <taxon>Paracoccaceae</taxon>
        <taxon>Boseongicola</taxon>
    </lineage>
</organism>